<evidence type="ECO:0000259" key="5">
    <source>
        <dbReference type="Pfam" id="PF00561"/>
    </source>
</evidence>
<evidence type="ECO:0000256" key="4">
    <source>
        <dbReference type="SAM" id="SignalP"/>
    </source>
</evidence>
<organism evidence="6 7">
    <name type="scientific">Nocardiopsis sinuspersici</name>
    <dbReference type="NCBI Taxonomy" id="501010"/>
    <lineage>
        <taxon>Bacteria</taxon>
        <taxon>Bacillati</taxon>
        <taxon>Actinomycetota</taxon>
        <taxon>Actinomycetes</taxon>
        <taxon>Streptosporangiales</taxon>
        <taxon>Nocardiopsidaceae</taxon>
        <taxon>Nocardiopsis</taxon>
    </lineage>
</organism>
<dbReference type="GO" id="GO:0016787">
    <property type="term" value="F:hydrolase activity"/>
    <property type="evidence" value="ECO:0007669"/>
    <property type="project" value="UniProtKB-KW"/>
</dbReference>
<dbReference type="PROSITE" id="PS51257">
    <property type="entry name" value="PROKAR_LIPOPROTEIN"/>
    <property type="match status" value="1"/>
</dbReference>
<dbReference type="AlphaFoldDB" id="A0A7Z0BIY0"/>
<dbReference type="Pfam" id="PF00561">
    <property type="entry name" value="Abhydrolase_1"/>
    <property type="match status" value="1"/>
</dbReference>
<dbReference type="PANTHER" id="PTHR43248">
    <property type="entry name" value="2-SUCCINYL-6-HYDROXY-2,4-CYCLOHEXADIENE-1-CARBOXYLATE SYNTHASE"/>
    <property type="match status" value="1"/>
</dbReference>
<dbReference type="Proteomes" id="UP000584931">
    <property type="component" value="Unassembled WGS sequence"/>
</dbReference>
<comment type="caution">
    <text evidence="6">The sequence shown here is derived from an EMBL/GenBank/DDBJ whole genome shotgun (WGS) entry which is preliminary data.</text>
</comment>
<feature type="signal peptide" evidence="4">
    <location>
        <begin position="1"/>
        <end position="25"/>
    </location>
</feature>
<feature type="domain" description="AB hydrolase-1" evidence="5">
    <location>
        <begin position="100"/>
        <end position="488"/>
    </location>
</feature>
<reference evidence="6 7" key="1">
    <citation type="submission" date="2020-07" db="EMBL/GenBank/DDBJ databases">
        <title>Sequencing the genomes of 1000 actinobacteria strains.</title>
        <authorList>
            <person name="Klenk H.-P."/>
        </authorList>
    </citation>
    <scope>NUCLEOTIDE SEQUENCE [LARGE SCALE GENOMIC DNA]</scope>
    <source>
        <strain evidence="6 7">DSM 45278</strain>
    </source>
</reference>
<dbReference type="SUPFAM" id="SSF53474">
    <property type="entry name" value="alpha/beta-Hydrolases"/>
    <property type="match status" value="1"/>
</dbReference>
<dbReference type="EMBL" id="JACCHL010000001">
    <property type="protein sequence ID" value="NYH53223.1"/>
    <property type="molecule type" value="Genomic_DNA"/>
</dbReference>
<evidence type="ECO:0000313" key="7">
    <source>
        <dbReference type="Proteomes" id="UP000584931"/>
    </source>
</evidence>
<name>A0A7Z0BIY0_9ACTN</name>
<evidence type="ECO:0000313" key="6">
    <source>
        <dbReference type="EMBL" id="NYH53223.1"/>
    </source>
</evidence>
<dbReference type="InterPro" id="IPR029058">
    <property type="entry name" value="AB_hydrolase_fold"/>
</dbReference>
<feature type="chain" id="PRO_5031157793" evidence="4">
    <location>
        <begin position="26"/>
        <end position="519"/>
    </location>
</feature>
<dbReference type="InterPro" id="IPR000073">
    <property type="entry name" value="AB_hydrolase_1"/>
</dbReference>
<keyword evidence="3" id="KW-0378">Hydrolase</keyword>
<dbReference type="Gene3D" id="3.40.50.1820">
    <property type="entry name" value="alpha/beta hydrolase"/>
    <property type="match status" value="1"/>
</dbReference>
<dbReference type="InterPro" id="IPR051601">
    <property type="entry name" value="Serine_prot/Carboxylest_S33"/>
</dbReference>
<accession>A0A7Z0BIY0</accession>
<sequence length="519" mass="54186">MGTRVRGPWAAVLAGAVLLATACTAAPREPTGEDGVTEAADVLAGFADQELDWGECDSGAPGTECATYEVPMDYDAPGGERIEIAVKRFPAEGGDALGSLVVNPGGPGGSGYDFADHAPYIVSDAVREKFDVVGFDPRGVGRSSPLTCLEAGGIDDFLGGIDGVEGDGDMAEVSDAELKELQEDSRGFVEACEANAPELMLHMGTANVARDMDILRGLLGDERLTYLGASYGTHIGAQYAEQFPDRVRALVLDGAMDPSQGQLELSVQQANGFRTALRSFVEDCLARPACPLGGSGDSVDDGVGALSGFLADTAENPLSNSMDDREVNRARAELGVLAALYTEDWWPRVREGLTAAMGDGDGTMLMQLADDLYSRGDTAAYENSTAALIAVNCSDSPSPRDVEAYADAAAEAAEEAPIFGPTLAWGALPCAYWPEEAVAPSTELDGAGAGPVMVVGTTRDSATPYTWAEALAEQLDSGFLLTRDGDGHTGYRMGDQCIDETVDAYLIDLAVPEDGMVCA</sequence>
<proteinExistence type="inferred from homology"/>
<evidence type="ECO:0000256" key="3">
    <source>
        <dbReference type="ARBA" id="ARBA00022801"/>
    </source>
</evidence>
<comment type="similarity">
    <text evidence="1">Belongs to the peptidase S33 family.</text>
</comment>
<evidence type="ECO:0000256" key="1">
    <source>
        <dbReference type="ARBA" id="ARBA00010088"/>
    </source>
</evidence>
<evidence type="ECO:0000256" key="2">
    <source>
        <dbReference type="ARBA" id="ARBA00022729"/>
    </source>
</evidence>
<keyword evidence="2 4" id="KW-0732">Signal</keyword>
<gene>
    <name evidence="6" type="ORF">HNR06_002812</name>
</gene>
<dbReference type="PANTHER" id="PTHR43248:SF29">
    <property type="entry name" value="TRIPEPTIDYL AMINOPEPTIDASE"/>
    <property type="match status" value="1"/>
</dbReference>
<protein>
    <submittedName>
        <fullName evidence="6">Pimeloyl-ACP methyl ester carboxylesterase</fullName>
    </submittedName>
</protein>